<comment type="similarity">
    <text evidence="1 5">Belongs to the glycosyl hydrolase 5 (cellulase A) family.</text>
</comment>
<dbReference type="EC" id="3.2.1.58" evidence="7"/>
<dbReference type="GO" id="GO:0004338">
    <property type="term" value="F:glucan exo-1,3-beta-glucosidase activity"/>
    <property type="evidence" value="ECO:0007669"/>
    <property type="project" value="UniProtKB-EC"/>
</dbReference>
<dbReference type="Proteomes" id="UP001337655">
    <property type="component" value="Unassembled WGS sequence"/>
</dbReference>
<keyword evidence="2 5" id="KW-0378">Hydrolase</keyword>
<dbReference type="GO" id="GO:0009986">
    <property type="term" value="C:cell surface"/>
    <property type="evidence" value="ECO:0007669"/>
    <property type="project" value="TreeGrafter"/>
</dbReference>
<evidence type="ECO:0000256" key="4">
    <source>
        <dbReference type="ARBA" id="ARBA00023316"/>
    </source>
</evidence>
<evidence type="ECO:0000256" key="2">
    <source>
        <dbReference type="ARBA" id="ARBA00022801"/>
    </source>
</evidence>
<keyword evidence="4" id="KW-0961">Cell wall biogenesis/degradation</keyword>
<dbReference type="AlphaFoldDB" id="A0AAV9P3C4"/>
<dbReference type="EMBL" id="JAVRRT010000015">
    <property type="protein sequence ID" value="KAK5165943.1"/>
    <property type="molecule type" value="Genomic_DNA"/>
</dbReference>
<evidence type="ECO:0000313" key="7">
    <source>
        <dbReference type="EMBL" id="KAK5165943.1"/>
    </source>
</evidence>
<dbReference type="GeneID" id="89930199"/>
<dbReference type="Pfam" id="PF00150">
    <property type="entry name" value="Cellulase"/>
    <property type="match status" value="1"/>
</dbReference>
<evidence type="ECO:0000256" key="1">
    <source>
        <dbReference type="ARBA" id="ARBA00005641"/>
    </source>
</evidence>
<dbReference type="GO" id="GO:0005576">
    <property type="term" value="C:extracellular region"/>
    <property type="evidence" value="ECO:0007669"/>
    <property type="project" value="TreeGrafter"/>
</dbReference>
<comment type="caution">
    <text evidence="7">The sequence shown here is derived from an EMBL/GenBank/DDBJ whole genome shotgun (WGS) entry which is preliminary data.</text>
</comment>
<dbReference type="InterPro" id="IPR050386">
    <property type="entry name" value="Glycosyl_hydrolase_5"/>
</dbReference>
<dbReference type="GO" id="GO:0009251">
    <property type="term" value="P:glucan catabolic process"/>
    <property type="evidence" value="ECO:0007669"/>
    <property type="project" value="TreeGrafter"/>
</dbReference>
<organism evidence="7 8">
    <name type="scientific">Saxophila tyrrhenica</name>
    <dbReference type="NCBI Taxonomy" id="1690608"/>
    <lineage>
        <taxon>Eukaryota</taxon>
        <taxon>Fungi</taxon>
        <taxon>Dikarya</taxon>
        <taxon>Ascomycota</taxon>
        <taxon>Pezizomycotina</taxon>
        <taxon>Dothideomycetes</taxon>
        <taxon>Dothideomycetidae</taxon>
        <taxon>Mycosphaerellales</taxon>
        <taxon>Extremaceae</taxon>
        <taxon>Saxophila</taxon>
    </lineage>
</organism>
<evidence type="ECO:0000259" key="6">
    <source>
        <dbReference type="Pfam" id="PF00150"/>
    </source>
</evidence>
<dbReference type="PANTHER" id="PTHR31297:SF43">
    <property type="entry name" value="GLUCAN 1,3-BETA-GLUCOSIDASE 3"/>
    <property type="match status" value="1"/>
</dbReference>
<name>A0AAV9P3C4_9PEZI</name>
<dbReference type="SUPFAM" id="SSF51445">
    <property type="entry name" value="(Trans)glycosidases"/>
    <property type="match status" value="1"/>
</dbReference>
<dbReference type="RefSeq" id="XP_064655955.1">
    <property type="nucleotide sequence ID" value="XM_064806096.1"/>
</dbReference>
<proteinExistence type="inferred from homology"/>
<reference evidence="7 8" key="1">
    <citation type="submission" date="2023-08" db="EMBL/GenBank/DDBJ databases">
        <title>Black Yeasts Isolated from many extreme environments.</title>
        <authorList>
            <person name="Coleine C."/>
            <person name="Stajich J.E."/>
            <person name="Selbmann L."/>
        </authorList>
    </citation>
    <scope>NUCLEOTIDE SEQUENCE [LARGE SCALE GENOMIC DNA]</scope>
    <source>
        <strain evidence="7 8">CCFEE 5935</strain>
    </source>
</reference>
<feature type="domain" description="Glycoside hydrolase family 5" evidence="6">
    <location>
        <begin position="84"/>
        <end position="339"/>
    </location>
</feature>
<gene>
    <name evidence="7" type="primary">EXG3</name>
    <name evidence="7" type="ORF">LTR77_008867</name>
</gene>
<dbReference type="GO" id="GO:0005737">
    <property type="term" value="C:cytoplasm"/>
    <property type="evidence" value="ECO:0007669"/>
    <property type="project" value="UniProtKB-ARBA"/>
</dbReference>
<keyword evidence="3 5" id="KW-0326">Glycosidase</keyword>
<keyword evidence="8" id="KW-1185">Reference proteome</keyword>
<sequence length="526" mass="58766">MKAFNKLKSHIMEKQADTAQVPMTQPGMGCHPPTAKDVLRYRYQHACNVGSVFILERWLTPSMFPDSAPGSSELAAVQAWIAQEGMELARQRFEKHWLEYVTDPDLEWMRDVAKCNTIRLPIGYFTLGPQFCEHTAFKKVAPVYENAWHAVQQIVSRCHARGIGVLLDLHGLPGGANTGDHSGTNSGKAELWDSSRNLSLATKAACHLIRQATTMDGVVGVQIINEADYDAKGMYTWYDKVLAEASHIDPTMPIYVSDGWILEKALAWSQGHNNAHTRSACNPVVIDTHLYWAFSDADKAKDPQTIIHEVPSRLAELDGKDGDVQARGAAQVVIGEYSCVLTEDSWANSHGVPKQDLVFQFGNAQSQRYQQRSGGSFFWTYRMDWMPGGEWGFREKSEQGAITPPISLTLHASEIASRTSGAQTQRDFKRGNTWGQHCQYWDTNFPGQYEHHRFPEGWDVGFADATAFFGMRSQAGQGVGGDKIGMLDLWVLKRLRESGQVGSAFAWEWEVGFRQGVRDFCELVGV</sequence>
<dbReference type="InterPro" id="IPR017853">
    <property type="entry name" value="GH"/>
</dbReference>
<evidence type="ECO:0000256" key="3">
    <source>
        <dbReference type="ARBA" id="ARBA00023295"/>
    </source>
</evidence>
<dbReference type="PANTHER" id="PTHR31297">
    <property type="entry name" value="GLUCAN ENDO-1,6-BETA-GLUCOSIDASE B"/>
    <property type="match status" value="1"/>
</dbReference>
<accession>A0AAV9P3C4</accession>
<evidence type="ECO:0000313" key="8">
    <source>
        <dbReference type="Proteomes" id="UP001337655"/>
    </source>
</evidence>
<dbReference type="GO" id="GO:0046557">
    <property type="term" value="F:glucan endo-1,6-beta-glucosidase activity"/>
    <property type="evidence" value="ECO:0007669"/>
    <property type="project" value="TreeGrafter"/>
</dbReference>
<dbReference type="InterPro" id="IPR001547">
    <property type="entry name" value="Glyco_hydro_5"/>
</dbReference>
<dbReference type="GO" id="GO:0071555">
    <property type="term" value="P:cell wall organization"/>
    <property type="evidence" value="ECO:0007669"/>
    <property type="project" value="UniProtKB-KW"/>
</dbReference>
<dbReference type="Gene3D" id="3.20.20.80">
    <property type="entry name" value="Glycosidases"/>
    <property type="match status" value="1"/>
</dbReference>
<dbReference type="FunFam" id="3.20.20.80:FF:000100">
    <property type="entry name" value="Glycoside hydrolase superfamily"/>
    <property type="match status" value="1"/>
</dbReference>
<protein>
    <submittedName>
        <fullName evidence="7">Glucan 1,3-beta-glucosidase 3</fullName>
        <ecNumber evidence="7">3.2.1.58</ecNumber>
    </submittedName>
</protein>
<evidence type="ECO:0000256" key="5">
    <source>
        <dbReference type="RuleBase" id="RU361153"/>
    </source>
</evidence>